<name>A0A6C0GSQ1_9BACT</name>
<evidence type="ECO:0000313" key="1">
    <source>
        <dbReference type="EMBL" id="QHT71181.1"/>
    </source>
</evidence>
<gene>
    <name evidence="1" type="ORF">GXP67_33280</name>
</gene>
<proteinExistence type="predicted"/>
<dbReference type="AlphaFoldDB" id="A0A6C0GSQ1"/>
<dbReference type="EMBL" id="CP048222">
    <property type="protein sequence ID" value="QHT71181.1"/>
    <property type="molecule type" value="Genomic_DNA"/>
</dbReference>
<sequence>MNTELLNALESYYNTQNQHWNDFTLKMICEVLTEKSFEHPELPLLLFSRSIDIFSEHYQSPIKAVWMFNNEIEEKSLTTGQKIFALHWVCKYLRISEFDYDLMPVYRLLKSQESKLKAELKPEKSLVSNIQDILKEQVHKELEKLPDTLKDLEPVQRLNVLCKLMPYVMPKTEIQH</sequence>
<keyword evidence="2" id="KW-1185">Reference proteome</keyword>
<protein>
    <submittedName>
        <fullName evidence="1">Uncharacterized protein</fullName>
    </submittedName>
</protein>
<evidence type="ECO:0000313" key="2">
    <source>
        <dbReference type="Proteomes" id="UP000480178"/>
    </source>
</evidence>
<organism evidence="1 2">
    <name type="scientific">Rhodocytophaga rosea</name>
    <dbReference type="NCBI Taxonomy" id="2704465"/>
    <lineage>
        <taxon>Bacteria</taxon>
        <taxon>Pseudomonadati</taxon>
        <taxon>Bacteroidota</taxon>
        <taxon>Cytophagia</taxon>
        <taxon>Cytophagales</taxon>
        <taxon>Rhodocytophagaceae</taxon>
        <taxon>Rhodocytophaga</taxon>
    </lineage>
</organism>
<dbReference type="KEGG" id="rhoz:GXP67_33280"/>
<reference evidence="1 2" key="1">
    <citation type="submission" date="2020-01" db="EMBL/GenBank/DDBJ databases">
        <authorList>
            <person name="Kim M.K."/>
        </authorList>
    </citation>
    <scope>NUCLEOTIDE SEQUENCE [LARGE SCALE GENOMIC DNA]</scope>
    <source>
        <strain evidence="1 2">172606-1</strain>
    </source>
</reference>
<dbReference type="RefSeq" id="WP_162447121.1">
    <property type="nucleotide sequence ID" value="NZ_CP048222.1"/>
</dbReference>
<accession>A0A6C0GSQ1</accession>
<dbReference type="Proteomes" id="UP000480178">
    <property type="component" value="Chromosome"/>
</dbReference>